<accession>A0A8F3IMS4</accession>
<dbReference type="Proteomes" id="UP000693682">
    <property type="component" value="Segment"/>
</dbReference>
<evidence type="ECO:0000313" key="2">
    <source>
        <dbReference type="Proteomes" id="UP000693682"/>
    </source>
</evidence>
<proteinExistence type="predicted"/>
<reference evidence="1" key="1">
    <citation type="submission" date="2021-04" db="EMBL/GenBank/DDBJ databases">
        <authorList>
            <person name="Ulbrich M."/>
            <person name="Aldana K.S."/>
            <person name="Brown J.W."/>
            <person name="Campbell D.M."/>
            <person name="Chai A.E."/>
            <person name="Dalson K.A."/>
            <person name="Dembinski E."/>
            <person name="Gomez D.E."/>
            <person name="Gupta K."/>
            <person name="Guyot M."/>
            <person name="Hocutt K.M."/>
            <person name="Holsinger J.M."/>
            <person name="Ibarra L.A."/>
            <person name="Jeon T.-Y."/>
            <person name="Mackenzie M."/>
            <person name="Marquez I.-P.P."/>
            <person name="Mathenge R.W."/>
            <person name="Mo B.F."/>
            <person name="Nelson S."/>
            <person name="Zepeda J."/>
            <person name="Zhang L.J."/>
            <person name="Ngo R."/>
            <person name="Tse V.Y."/>
            <person name="Garlena R.A."/>
            <person name="Russell D.A."/>
            <person name="Pope W.H."/>
            <person name="Jacobs-Sera D."/>
            <person name="Hatfull G.F."/>
            <person name="Reddi K."/>
            <person name="Moberg-Parker J."/>
            <person name="Freise A.C."/>
        </authorList>
    </citation>
    <scope>NUCLEOTIDE SEQUENCE</scope>
</reference>
<gene>
    <name evidence="1" type="primary">22</name>
    <name evidence="1" type="ORF">SEA_HONK_22</name>
</gene>
<sequence length="124" mass="14226">MTNTNRIPTAVTIPEGYEVRIIDNYAGDHNAPVVPGRYELTPAYRFERAEWTASGQNERHFKEATASLTIREPERTVATVLYFGKALATKVEPAHEATKTLRIEAWHLPHLDRFFPTLTFHFED</sequence>
<name>A0A8F3IMS4_9CAUD</name>
<keyword evidence="2" id="KW-1185">Reference proteome</keyword>
<protein>
    <submittedName>
        <fullName evidence="1">Uncharacterized protein</fullName>
    </submittedName>
</protein>
<dbReference type="EMBL" id="MW862981">
    <property type="protein sequence ID" value="QWY81845.1"/>
    <property type="molecule type" value="Genomic_DNA"/>
</dbReference>
<organism evidence="1 2">
    <name type="scientific">Microbacterium phage Honk</name>
    <dbReference type="NCBI Taxonomy" id="2836095"/>
    <lineage>
        <taxon>Viruses</taxon>
        <taxon>Duplodnaviria</taxon>
        <taxon>Heunggongvirae</taxon>
        <taxon>Uroviricota</taxon>
        <taxon>Caudoviricetes</taxon>
        <taxon>Casidaviridae</taxon>
        <taxon>Honkvirus</taxon>
        <taxon>Honkvirus honk</taxon>
    </lineage>
</organism>
<evidence type="ECO:0000313" key="1">
    <source>
        <dbReference type="EMBL" id="QWY81845.1"/>
    </source>
</evidence>